<dbReference type="AlphaFoldDB" id="A0A9X0AVJ5"/>
<organism evidence="1 2">
    <name type="scientific">Sclerotinia nivalis</name>
    <dbReference type="NCBI Taxonomy" id="352851"/>
    <lineage>
        <taxon>Eukaryota</taxon>
        <taxon>Fungi</taxon>
        <taxon>Dikarya</taxon>
        <taxon>Ascomycota</taxon>
        <taxon>Pezizomycotina</taxon>
        <taxon>Leotiomycetes</taxon>
        <taxon>Helotiales</taxon>
        <taxon>Sclerotiniaceae</taxon>
        <taxon>Sclerotinia</taxon>
    </lineage>
</organism>
<dbReference type="Proteomes" id="UP001152300">
    <property type="component" value="Unassembled WGS sequence"/>
</dbReference>
<comment type="caution">
    <text evidence="1">The sequence shown here is derived from an EMBL/GenBank/DDBJ whole genome shotgun (WGS) entry which is preliminary data.</text>
</comment>
<accession>A0A9X0AVJ5</accession>
<name>A0A9X0AVJ5_9HELO</name>
<dbReference type="EMBL" id="JAPEIS010000003">
    <property type="protein sequence ID" value="KAJ8067903.1"/>
    <property type="molecule type" value="Genomic_DNA"/>
</dbReference>
<sequence length="108" mass="12504">MKVNQLGRIVTLAIFIKDGNRNPSTAPIFSQKLPIFRELKTLITVMEKKNYDGNSPYPGRKICFSNFDGYPDEYDNSLRKKQALCKIKPKRLFSLFNRNILPGSRQSY</sequence>
<gene>
    <name evidence="1" type="ORF">OCU04_003488</name>
</gene>
<reference evidence="1" key="1">
    <citation type="submission" date="2022-11" db="EMBL/GenBank/DDBJ databases">
        <title>Genome Resource of Sclerotinia nivalis Strain SnTB1, a Plant Pathogen Isolated from American Ginseng.</title>
        <authorList>
            <person name="Fan S."/>
        </authorList>
    </citation>
    <scope>NUCLEOTIDE SEQUENCE</scope>
    <source>
        <strain evidence="1">SnTB1</strain>
    </source>
</reference>
<evidence type="ECO:0000313" key="2">
    <source>
        <dbReference type="Proteomes" id="UP001152300"/>
    </source>
</evidence>
<keyword evidence="2" id="KW-1185">Reference proteome</keyword>
<evidence type="ECO:0000313" key="1">
    <source>
        <dbReference type="EMBL" id="KAJ8067903.1"/>
    </source>
</evidence>
<protein>
    <submittedName>
        <fullName evidence="1">Uncharacterized protein</fullName>
    </submittedName>
</protein>
<proteinExistence type="predicted"/>